<comment type="similarity">
    <text evidence="4 5">Belongs to the cyclic nucleotide phosphodiesterase class-III family.</text>
</comment>
<keyword evidence="3 5" id="KW-0408">Iron</keyword>
<sequence length="279" mass="30851">MLKEAVSYQLPEGESLRLLQITDPHLFADHEGELLGVNTASSLQAVLDTYKASDFHAQLMLATGDISQDFSADSYRNFVKAVAQLDMPCHYLPGNHDDPRIMHLHMQGYRVFGQQRILAAGWQILMLDSTVRGKPGGHMAEAQFAIIEAAIAAHPDLHTLLVMHHNPVLVGSAWLDQHCMDNGEEFLERVGRYANVRGVLWGHVHQRLDSSYQGRHGAIHLMATPSTCIQFEPKSSFFALDSRQPGFRLLELGADGSIHSQVQRVAGDSFAPDNSASGY</sequence>
<feature type="binding site" evidence="5">
    <location>
        <position position="205"/>
    </location>
    <ligand>
        <name>Fe cation</name>
        <dbReference type="ChEBI" id="CHEBI:24875"/>
        <label>1</label>
    </ligand>
</feature>
<organism evidence="7 8">
    <name type="scientific">Shewanella cyperi</name>
    <dbReference type="NCBI Taxonomy" id="2814292"/>
    <lineage>
        <taxon>Bacteria</taxon>
        <taxon>Pseudomonadati</taxon>
        <taxon>Pseudomonadota</taxon>
        <taxon>Gammaproteobacteria</taxon>
        <taxon>Alteromonadales</taxon>
        <taxon>Shewanellaceae</taxon>
        <taxon>Shewanella</taxon>
    </lineage>
</organism>
<comment type="catalytic activity">
    <reaction evidence="5">
        <text>3',5'-cyclic AMP + H2O = AMP + H(+)</text>
        <dbReference type="Rhea" id="RHEA:25277"/>
        <dbReference type="ChEBI" id="CHEBI:15377"/>
        <dbReference type="ChEBI" id="CHEBI:15378"/>
        <dbReference type="ChEBI" id="CHEBI:58165"/>
        <dbReference type="ChEBI" id="CHEBI:456215"/>
        <dbReference type="EC" id="3.1.4.53"/>
    </reaction>
</comment>
<feature type="domain" description="Calcineurin-like phosphoesterase" evidence="6">
    <location>
        <begin position="16"/>
        <end position="206"/>
    </location>
</feature>
<keyword evidence="5" id="KW-0547">Nucleotide-binding</keyword>
<evidence type="ECO:0000313" key="7">
    <source>
        <dbReference type="EMBL" id="QSX29494.1"/>
    </source>
</evidence>
<feature type="binding site" evidence="5">
    <location>
        <position position="23"/>
    </location>
    <ligand>
        <name>Fe cation</name>
        <dbReference type="ChEBI" id="CHEBI:24875"/>
        <label>1</label>
    </ligand>
</feature>
<feature type="binding site" evidence="5">
    <location>
        <position position="205"/>
    </location>
    <ligand>
        <name>AMP</name>
        <dbReference type="ChEBI" id="CHEBI:456215"/>
    </ligand>
</feature>
<evidence type="ECO:0000256" key="5">
    <source>
        <dbReference type="HAMAP-Rule" id="MF_00905"/>
    </source>
</evidence>
<dbReference type="GO" id="GO:0046872">
    <property type="term" value="F:metal ion binding"/>
    <property type="evidence" value="ECO:0007669"/>
    <property type="project" value="UniProtKB-UniRule"/>
</dbReference>
<evidence type="ECO:0000256" key="4">
    <source>
        <dbReference type="ARBA" id="ARBA00025742"/>
    </source>
</evidence>
<evidence type="ECO:0000256" key="3">
    <source>
        <dbReference type="ARBA" id="ARBA00023004"/>
    </source>
</evidence>
<dbReference type="KEGG" id="scyp:JYB88_15025"/>
<dbReference type="RefSeq" id="WP_207324632.1">
    <property type="nucleotide sequence ID" value="NZ_CP071504.1"/>
</dbReference>
<evidence type="ECO:0000259" key="6">
    <source>
        <dbReference type="Pfam" id="PF00149"/>
    </source>
</evidence>
<dbReference type="InterPro" id="IPR026575">
    <property type="entry name" value="GpdQ/CpdA-like"/>
</dbReference>
<dbReference type="AlphaFoldDB" id="A0A974XJF8"/>
<dbReference type="Pfam" id="PF00149">
    <property type="entry name" value="Metallophos"/>
    <property type="match status" value="1"/>
</dbReference>
<dbReference type="HAMAP" id="MF_00905">
    <property type="entry name" value="cAMP_phosphodiest_CpdA"/>
    <property type="match status" value="1"/>
</dbReference>
<proteinExistence type="inferred from homology"/>
<evidence type="ECO:0000256" key="1">
    <source>
        <dbReference type="ARBA" id="ARBA00022723"/>
    </source>
</evidence>
<gene>
    <name evidence="5 7" type="primary">cpdA</name>
    <name evidence="7" type="ORF">JYB88_15025</name>
</gene>
<feature type="binding site" evidence="5">
    <location>
        <position position="203"/>
    </location>
    <ligand>
        <name>Fe cation</name>
        <dbReference type="ChEBI" id="CHEBI:24875"/>
        <label>2</label>
    </ligand>
</feature>
<dbReference type="EC" id="3.1.4.53" evidence="5"/>
<dbReference type="EMBL" id="CP071504">
    <property type="protein sequence ID" value="QSX29494.1"/>
    <property type="molecule type" value="Genomic_DNA"/>
</dbReference>
<accession>A0A974XJF8</accession>
<feature type="binding site" evidence="5">
    <location>
        <begin position="95"/>
        <end position="96"/>
    </location>
    <ligand>
        <name>AMP</name>
        <dbReference type="ChEBI" id="CHEBI:456215"/>
    </ligand>
</feature>
<keyword evidence="8" id="KW-1185">Reference proteome</keyword>
<dbReference type="PANTHER" id="PTHR42988:SF2">
    <property type="entry name" value="CYCLIC NUCLEOTIDE PHOSPHODIESTERASE CBUA0032-RELATED"/>
    <property type="match status" value="1"/>
</dbReference>
<dbReference type="Gene3D" id="3.60.21.10">
    <property type="match status" value="1"/>
</dbReference>
<feature type="binding site" evidence="5">
    <location>
        <position position="65"/>
    </location>
    <ligand>
        <name>Fe cation</name>
        <dbReference type="ChEBI" id="CHEBI:24875"/>
        <label>2</label>
    </ligand>
</feature>
<comment type="cofactor">
    <cofactor evidence="5">
        <name>Fe(2+)</name>
        <dbReference type="ChEBI" id="CHEBI:29033"/>
    </cofactor>
    <text evidence="5">Binds 2 Fe(2+) ions per subunit.</text>
</comment>
<feature type="binding site" evidence="5">
    <location>
        <position position="164"/>
    </location>
    <ligand>
        <name>Fe cation</name>
        <dbReference type="ChEBI" id="CHEBI:24875"/>
        <label>2</label>
    </ligand>
</feature>
<dbReference type="Proteomes" id="UP000663281">
    <property type="component" value="Chromosome"/>
</dbReference>
<reference evidence="7 8" key="1">
    <citation type="submission" date="2021-03" db="EMBL/GenBank/DDBJ databases">
        <title>Novel species identification of genus Shewanella.</title>
        <authorList>
            <person name="Liu G."/>
            <person name="Zhang Q."/>
        </authorList>
    </citation>
    <scope>NUCLEOTIDE SEQUENCE [LARGE SCALE GENOMIC DNA]</scope>
    <source>
        <strain evidence="7 8">FJAT-53726</strain>
    </source>
</reference>
<feature type="binding site" evidence="5">
    <location>
        <position position="95"/>
    </location>
    <ligand>
        <name>Fe cation</name>
        <dbReference type="ChEBI" id="CHEBI:24875"/>
        <label>2</label>
    </ligand>
</feature>
<keyword evidence="5" id="KW-0114">cAMP</keyword>
<dbReference type="SUPFAM" id="SSF56300">
    <property type="entry name" value="Metallo-dependent phosphatases"/>
    <property type="match status" value="1"/>
</dbReference>
<comment type="function">
    <text evidence="5">Hydrolyzes cAMP to 5'-AMP. Plays an important regulatory role in modulating the intracellular concentration of cAMP, thereby influencing cAMP-dependent processes.</text>
</comment>
<dbReference type="InterPro" id="IPR050884">
    <property type="entry name" value="CNP_phosphodiesterase-III"/>
</dbReference>
<dbReference type="GO" id="GO:0004115">
    <property type="term" value="F:3',5'-cyclic-AMP phosphodiesterase activity"/>
    <property type="evidence" value="ECO:0007669"/>
    <property type="project" value="UniProtKB-UniRule"/>
</dbReference>
<name>A0A974XJF8_9GAMM</name>
<feature type="binding site" evidence="5">
    <location>
        <position position="25"/>
    </location>
    <ligand>
        <name>Fe cation</name>
        <dbReference type="ChEBI" id="CHEBI:24875"/>
        <label>1</label>
    </ligand>
</feature>
<dbReference type="GO" id="GO:0000166">
    <property type="term" value="F:nucleotide binding"/>
    <property type="evidence" value="ECO:0007669"/>
    <property type="project" value="UniProtKB-UniRule"/>
</dbReference>
<dbReference type="InterPro" id="IPR046379">
    <property type="entry name" value="cAMP_phosphodiest_CpdA"/>
</dbReference>
<feature type="binding site" evidence="5">
    <location>
        <position position="65"/>
    </location>
    <ligand>
        <name>Fe cation</name>
        <dbReference type="ChEBI" id="CHEBI:24875"/>
        <label>1</label>
    </ligand>
</feature>
<keyword evidence="2 5" id="KW-0378">Hydrolase</keyword>
<keyword evidence="1 5" id="KW-0479">Metal-binding</keyword>
<feature type="binding site" evidence="5">
    <location>
        <position position="65"/>
    </location>
    <ligand>
        <name>AMP</name>
        <dbReference type="ChEBI" id="CHEBI:456215"/>
    </ligand>
</feature>
<dbReference type="CDD" id="cd07402">
    <property type="entry name" value="MPP_GpdQ"/>
    <property type="match status" value="1"/>
</dbReference>
<dbReference type="InterPro" id="IPR029052">
    <property type="entry name" value="Metallo-depent_PP-like"/>
</dbReference>
<feature type="binding site" evidence="5">
    <location>
        <position position="25"/>
    </location>
    <ligand>
        <name>AMP</name>
        <dbReference type="ChEBI" id="CHEBI:456215"/>
    </ligand>
</feature>
<evidence type="ECO:0000313" key="8">
    <source>
        <dbReference type="Proteomes" id="UP000663281"/>
    </source>
</evidence>
<dbReference type="PANTHER" id="PTHR42988">
    <property type="entry name" value="PHOSPHOHYDROLASE"/>
    <property type="match status" value="1"/>
</dbReference>
<dbReference type="NCBIfam" id="NF008359">
    <property type="entry name" value="PRK11148.1"/>
    <property type="match status" value="1"/>
</dbReference>
<dbReference type="InterPro" id="IPR004843">
    <property type="entry name" value="Calcineurin-like_PHP"/>
</dbReference>
<evidence type="ECO:0000256" key="2">
    <source>
        <dbReference type="ARBA" id="ARBA00022801"/>
    </source>
</evidence>
<protein>
    <recommendedName>
        <fullName evidence="5">3',5'-cyclic adenosine monophosphate phosphodiesterase CpdA</fullName>
        <shortName evidence="5">3',5'-cyclic AMP phosphodiesterase</shortName>
        <shortName evidence="5">cAMP phosphodiesterase</shortName>
        <ecNumber evidence="5">3.1.4.53</ecNumber>
    </recommendedName>
</protein>